<evidence type="ECO:0000256" key="1">
    <source>
        <dbReference type="SAM" id="MobiDB-lite"/>
    </source>
</evidence>
<feature type="transmembrane region" description="Helical" evidence="2">
    <location>
        <begin position="89"/>
        <end position="107"/>
    </location>
</feature>
<sequence>MTPVSTVLSSAPDAVATPQQDRTLTDPSSEPTRLVDALLGSVLLFGWVPAVAPSFLSLGLAATSALVLVATTRPPARRLSGPPHRLGWLTPYVLGTFAFVLLVTVLTPDDSIFGWQKRALRLVLIFAYLAFLATGRIHLPSVVRGMAVGLAVNAGLFFAGLAPDNYGKYLSGFLLDKNQAGLSYAVVGLLFAGLQPSHRRRNLVLGVTAALVWTTGSRASLAALACGIAWMVLAHRFGRFGRLVLAVAIALFVHTLEASYARVGVFADRNGTDFLRSRIDGASRTGRGPASARGTGP</sequence>
<dbReference type="EMBL" id="PJNE01000001">
    <property type="protein sequence ID" value="PKW27996.1"/>
    <property type="molecule type" value="Genomic_DNA"/>
</dbReference>
<dbReference type="AlphaFoldDB" id="A0A2N3YMD7"/>
<evidence type="ECO:0000313" key="4">
    <source>
        <dbReference type="Proteomes" id="UP000233781"/>
    </source>
</evidence>
<feature type="transmembrane region" description="Helical" evidence="2">
    <location>
        <begin position="142"/>
        <end position="161"/>
    </location>
</feature>
<protein>
    <submittedName>
        <fullName evidence="3">Uncharacterized protein</fullName>
    </submittedName>
</protein>
<keyword evidence="4" id="KW-1185">Reference proteome</keyword>
<gene>
    <name evidence="3" type="ORF">ATL31_2849</name>
</gene>
<evidence type="ECO:0000256" key="2">
    <source>
        <dbReference type="SAM" id="Phobius"/>
    </source>
</evidence>
<keyword evidence="2" id="KW-0812">Transmembrane</keyword>
<dbReference type="Proteomes" id="UP000233781">
    <property type="component" value="Unassembled WGS sequence"/>
</dbReference>
<keyword evidence="2" id="KW-0472">Membrane</keyword>
<feature type="transmembrane region" description="Helical" evidence="2">
    <location>
        <begin position="119"/>
        <end position="135"/>
    </location>
</feature>
<accession>A0A2N3YMD7</accession>
<reference evidence="3 4" key="1">
    <citation type="submission" date="2017-12" db="EMBL/GenBank/DDBJ databases">
        <title>Sequencing the genomes of 1000 Actinobacteria strains.</title>
        <authorList>
            <person name="Klenk H.-P."/>
        </authorList>
    </citation>
    <scope>NUCLEOTIDE SEQUENCE [LARGE SCALE GENOMIC DNA]</scope>
    <source>
        <strain evidence="3 4">DSM 12806</strain>
    </source>
</reference>
<comment type="caution">
    <text evidence="3">The sequence shown here is derived from an EMBL/GenBank/DDBJ whole genome shotgun (WGS) entry which is preliminary data.</text>
</comment>
<feature type="compositionally biased region" description="Polar residues" evidence="1">
    <location>
        <begin position="17"/>
        <end position="29"/>
    </location>
</feature>
<proteinExistence type="predicted"/>
<name>A0A2N3YMD7_9MICO</name>
<feature type="transmembrane region" description="Helical" evidence="2">
    <location>
        <begin position="210"/>
        <end position="234"/>
    </location>
</feature>
<evidence type="ECO:0000313" key="3">
    <source>
        <dbReference type="EMBL" id="PKW27996.1"/>
    </source>
</evidence>
<feature type="transmembrane region" description="Helical" evidence="2">
    <location>
        <begin position="181"/>
        <end position="198"/>
    </location>
</feature>
<feature type="transmembrane region" description="Helical" evidence="2">
    <location>
        <begin position="44"/>
        <end position="69"/>
    </location>
</feature>
<organism evidence="3 4">
    <name type="scientific">Phycicoccus duodecadis</name>
    <dbReference type="NCBI Taxonomy" id="173053"/>
    <lineage>
        <taxon>Bacteria</taxon>
        <taxon>Bacillati</taxon>
        <taxon>Actinomycetota</taxon>
        <taxon>Actinomycetes</taxon>
        <taxon>Micrococcales</taxon>
        <taxon>Intrasporangiaceae</taxon>
        <taxon>Phycicoccus</taxon>
    </lineage>
</organism>
<keyword evidence="2" id="KW-1133">Transmembrane helix</keyword>
<feature type="transmembrane region" description="Helical" evidence="2">
    <location>
        <begin position="240"/>
        <end position="260"/>
    </location>
</feature>
<feature type="region of interest" description="Disordered" evidence="1">
    <location>
        <begin position="1"/>
        <end position="29"/>
    </location>
</feature>